<sequence length="157" mass="17145">MEKGNKGLRLRHALRVAMRERSHTVSQLASHVGVSQSYLSQLLNGDKAMDAVSDQHLRRLAAYLGMPAIAGFMLAGRLELADFIEGTPTLEQQLESGLAVVSGSPSAAEAGIELADLDQLPVPVKSLIVLLHQRAQVEDILRPTTAWWLARHILIHD</sequence>
<dbReference type="CDD" id="cd00093">
    <property type="entry name" value="HTH_XRE"/>
    <property type="match status" value="1"/>
</dbReference>
<accession>A0A261TBC6</accession>
<comment type="caution">
    <text evidence="2">The sequence shown here is derived from an EMBL/GenBank/DDBJ whole genome shotgun (WGS) entry which is preliminary data.</text>
</comment>
<dbReference type="EMBL" id="NEVP01000011">
    <property type="protein sequence ID" value="OZI46936.1"/>
    <property type="molecule type" value="Genomic_DNA"/>
</dbReference>
<dbReference type="SMART" id="SM00530">
    <property type="entry name" value="HTH_XRE"/>
    <property type="match status" value="1"/>
</dbReference>
<dbReference type="OrthoDB" id="9182082at2"/>
<evidence type="ECO:0000259" key="1">
    <source>
        <dbReference type="PROSITE" id="PS50943"/>
    </source>
</evidence>
<dbReference type="InterPro" id="IPR001387">
    <property type="entry name" value="Cro/C1-type_HTH"/>
</dbReference>
<dbReference type="RefSeq" id="WP_094803068.1">
    <property type="nucleotide sequence ID" value="NZ_NEVP01000011.1"/>
</dbReference>
<dbReference type="SUPFAM" id="SSF47413">
    <property type="entry name" value="lambda repressor-like DNA-binding domains"/>
    <property type="match status" value="1"/>
</dbReference>
<keyword evidence="3" id="KW-1185">Reference proteome</keyword>
<organism evidence="2 3">
    <name type="scientific">Bordetella genomosp. 5</name>
    <dbReference type="NCBI Taxonomy" id="1395608"/>
    <lineage>
        <taxon>Bacteria</taxon>
        <taxon>Pseudomonadati</taxon>
        <taxon>Pseudomonadota</taxon>
        <taxon>Betaproteobacteria</taxon>
        <taxon>Burkholderiales</taxon>
        <taxon>Alcaligenaceae</taxon>
        <taxon>Bordetella</taxon>
    </lineage>
</organism>
<gene>
    <name evidence="2" type="ORF">CAL25_19935</name>
</gene>
<dbReference type="GO" id="GO:0003677">
    <property type="term" value="F:DNA binding"/>
    <property type="evidence" value="ECO:0007669"/>
    <property type="project" value="InterPro"/>
</dbReference>
<evidence type="ECO:0000313" key="3">
    <source>
        <dbReference type="Proteomes" id="UP000216913"/>
    </source>
</evidence>
<feature type="domain" description="HTH cro/C1-type" evidence="1">
    <location>
        <begin position="14"/>
        <end position="72"/>
    </location>
</feature>
<protein>
    <recommendedName>
        <fullName evidence="1">HTH cro/C1-type domain-containing protein</fullName>
    </recommendedName>
</protein>
<proteinExistence type="predicted"/>
<dbReference type="PROSITE" id="PS50943">
    <property type="entry name" value="HTH_CROC1"/>
    <property type="match status" value="1"/>
</dbReference>
<dbReference type="Pfam" id="PF13560">
    <property type="entry name" value="HTH_31"/>
    <property type="match status" value="1"/>
</dbReference>
<dbReference type="Gene3D" id="1.10.260.40">
    <property type="entry name" value="lambda repressor-like DNA-binding domains"/>
    <property type="match status" value="1"/>
</dbReference>
<dbReference type="InterPro" id="IPR010982">
    <property type="entry name" value="Lambda_DNA-bd_dom_sf"/>
</dbReference>
<dbReference type="Proteomes" id="UP000216913">
    <property type="component" value="Unassembled WGS sequence"/>
</dbReference>
<name>A0A261TBC6_9BORD</name>
<reference evidence="2 3" key="1">
    <citation type="submission" date="2017-05" db="EMBL/GenBank/DDBJ databases">
        <title>Complete and WGS of Bordetella genogroups.</title>
        <authorList>
            <person name="Spilker T."/>
            <person name="LiPuma J."/>
        </authorList>
    </citation>
    <scope>NUCLEOTIDE SEQUENCE [LARGE SCALE GENOMIC DNA]</scope>
    <source>
        <strain evidence="2 3">AU10456</strain>
    </source>
</reference>
<evidence type="ECO:0000313" key="2">
    <source>
        <dbReference type="EMBL" id="OZI46936.1"/>
    </source>
</evidence>
<dbReference type="AlphaFoldDB" id="A0A261TBC6"/>